<keyword evidence="5" id="KW-0863">Zinc-finger</keyword>
<dbReference type="Gene3D" id="3.30.420.360">
    <property type="match status" value="1"/>
</dbReference>
<comment type="similarity">
    <text evidence="2">Belongs to the carbamoyltransferase HypF family.</text>
</comment>
<reference evidence="12 13" key="1">
    <citation type="submission" date="2024-04" db="EMBL/GenBank/DDBJ databases">
        <title>Human intestinal bacterial collection.</title>
        <authorList>
            <person name="Pauvert C."/>
            <person name="Hitch T.C.A."/>
            <person name="Clavel T."/>
        </authorList>
    </citation>
    <scope>NUCLEOTIDE SEQUENCE [LARGE SCALE GENOMIC DNA]</scope>
    <source>
        <strain evidence="12 13">CLA-KB-H42</strain>
    </source>
</reference>
<dbReference type="Pfam" id="PF01300">
    <property type="entry name" value="Sua5_yciO_yrdC"/>
    <property type="match status" value="1"/>
</dbReference>
<protein>
    <recommendedName>
        <fullName evidence="8">acylphosphatase</fullName>
        <ecNumber evidence="8">3.6.1.7</ecNumber>
    </recommendedName>
</protein>
<accession>A0ABV1JEM6</accession>
<feature type="region of interest" description="Disordered" evidence="9">
    <location>
        <begin position="448"/>
        <end position="477"/>
    </location>
</feature>
<evidence type="ECO:0000256" key="5">
    <source>
        <dbReference type="ARBA" id="ARBA00022771"/>
    </source>
</evidence>
<evidence type="ECO:0000256" key="7">
    <source>
        <dbReference type="ARBA" id="ARBA00048220"/>
    </source>
</evidence>
<dbReference type="PROSITE" id="PS51163">
    <property type="entry name" value="YRDC"/>
    <property type="match status" value="1"/>
</dbReference>
<dbReference type="Gene3D" id="3.30.420.560">
    <property type="match status" value="1"/>
</dbReference>
<comment type="caution">
    <text evidence="12">The sequence shown here is derived from an EMBL/GenBank/DDBJ whole genome shotgun (WGS) entry which is preliminary data.</text>
</comment>
<dbReference type="SUPFAM" id="SSF55821">
    <property type="entry name" value="YrdC/RibB"/>
    <property type="match status" value="1"/>
</dbReference>
<organism evidence="12 13">
    <name type="scientific">Raoultibacter massiliensis</name>
    <dbReference type="NCBI Taxonomy" id="1852371"/>
    <lineage>
        <taxon>Bacteria</taxon>
        <taxon>Bacillati</taxon>
        <taxon>Actinomycetota</taxon>
        <taxon>Coriobacteriia</taxon>
        <taxon>Eggerthellales</taxon>
        <taxon>Eggerthellaceae</taxon>
        <taxon>Raoultibacter</taxon>
    </lineage>
</organism>
<dbReference type="InterPro" id="IPR006070">
    <property type="entry name" value="Sua5-like_dom"/>
</dbReference>
<dbReference type="Pfam" id="PF07503">
    <property type="entry name" value="zf-HYPF"/>
    <property type="match status" value="2"/>
</dbReference>
<feature type="domain" description="Acylphosphatase-like" evidence="10">
    <location>
        <begin position="4"/>
        <end position="90"/>
    </location>
</feature>
<evidence type="ECO:0000313" key="12">
    <source>
        <dbReference type="EMBL" id="MEQ3363532.1"/>
    </source>
</evidence>
<dbReference type="Gene3D" id="1.10.357.160">
    <property type="match status" value="1"/>
</dbReference>
<dbReference type="InterPro" id="IPR036046">
    <property type="entry name" value="Acylphosphatase-like_dom_sf"/>
</dbReference>
<dbReference type="PANTHER" id="PTHR42959:SF1">
    <property type="entry name" value="CARBAMOYLTRANSFERASE HYPF"/>
    <property type="match status" value="1"/>
</dbReference>
<evidence type="ECO:0000256" key="8">
    <source>
        <dbReference type="PROSITE-ProRule" id="PRU00520"/>
    </source>
</evidence>
<feature type="compositionally biased region" description="Low complexity" evidence="9">
    <location>
        <begin position="457"/>
        <end position="468"/>
    </location>
</feature>
<sequence length="856" mass="91881">MIEALDIQVRGIVQGVGFRPFVYRMAKKYLINGWVLNATDGVFIHAEGEGKLLDEFVIELSENPPAASQVDEIELKEVPLEGFDSFEIRFSDAGAVEKTTLISPDLATCEDCARELANPNDRRYRYPFINCTNCGPRFTIIEKLPYDRKNTSMKEFPMCSRCQSEYDEPLDRRFHAQPNACFECGPKVSWRVTAAGLADGAAADGGPAAGAAASDDGANAGRGAASAELPVAWGATREESDAIFAKACAFLREGKILAVKGLGGFHLVCDAENEAAVAELRLRKRREGKAFAVMMKDMDAVRRVCEVNEAEERLLTGSQRPIVLLKKRIGASFVPGLADGLTELGVMLPYTPVQHLLLADYGGMLVMTSGNIHDEPIVTDDDEAYRVLGGIADAILGNNRAICARYDDSVVRVLELGEAGQVIQFVRRARGYAPMPLALPLLGGADGEGDGGKAADEGAPNEAAGGPASDKRSPASIFATGPEQKNTFCLTRENEAFVSQHIGDMENAETYDAWLSAKALYERLFEIAPERIACDLHPEYLTSKWAHEQNLPVVEVQHHHAHIVSVMAENKLEGPVAGFAFDGTGFGADGNIWGGEVLLCNLAAYERFANFAYVPMPGGAAAIKNPLRMAYGVLWAFDLLEHPGARKALGELGEAADVCGQMIDRGLNTPLTSSVGRLFDAASALLGICIAPKYEGEGAILLEAAISAEDRTRTNVSRETLDVADADAAERYAIDIVKNTATSESTALDTSVVLYDAAPTFKALLDDYATGVAAATIARRFHDAFVTAIVQGARLIRATYGIDAVALSGGVFLNRYIMEHAISALAEQGFTVAVNRDLPPSDGCISFGQAVVGLRL</sequence>
<evidence type="ECO:0000259" key="10">
    <source>
        <dbReference type="PROSITE" id="PS51160"/>
    </source>
</evidence>
<proteinExistence type="inferred from homology"/>
<dbReference type="PIRSF" id="PIRSF006256">
    <property type="entry name" value="CMPcnvr_hdrg_mat"/>
    <property type="match status" value="1"/>
</dbReference>
<dbReference type="EMBL" id="JBBNOP010000009">
    <property type="protein sequence ID" value="MEQ3363532.1"/>
    <property type="molecule type" value="Genomic_DNA"/>
</dbReference>
<evidence type="ECO:0000256" key="4">
    <source>
        <dbReference type="ARBA" id="ARBA00022723"/>
    </source>
</evidence>
<dbReference type="EC" id="3.6.1.7" evidence="8"/>
<dbReference type="PROSITE" id="PS00150">
    <property type="entry name" value="ACYLPHOSPHATASE_1"/>
    <property type="match status" value="1"/>
</dbReference>
<keyword evidence="4" id="KW-0479">Metal-binding</keyword>
<dbReference type="InterPro" id="IPR055128">
    <property type="entry name" value="HypF_C_2"/>
</dbReference>
<dbReference type="InterPro" id="IPR041440">
    <property type="entry name" value="HypF_C"/>
</dbReference>
<evidence type="ECO:0000259" key="11">
    <source>
        <dbReference type="PROSITE" id="PS51163"/>
    </source>
</evidence>
<comment type="catalytic activity">
    <reaction evidence="7">
        <text>C-terminal L-cysteinyl-[HypE protein] + carbamoyl phosphate + ATP + H2O = C-terminal S-carboxamide-L-cysteinyl-[HypE protein] + AMP + phosphate + diphosphate + H(+)</text>
        <dbReference type="Rhea" id="RHEA:55636"/>
        <dbReference type="Rhea" id="RHEA-COMP:14247"/>
        <dbReference type="Rhea" id="RHEA-COMP:14392"/>
        <dbReference type="ChEBI" id="CHEBI:15377"/>
        <dbReference type="ChEBI" id="CHEBI:15378"/>
        <dbReference type="ChEBI" id="CHEBI:30616"/>
        <dbReference type="ChEBI" id="CHEBI:33019"/>
        <dbReference type="ChEBI" id="CHEBI:43474"/>
        <dbReference type="ChEBI" id="CHEBI:58228"/>
        <dbReference type="ChEBI" id="CHEBI:76913"/>
        <dbReference type="ChEBI" id="CHEBI:139126"/>
        <dbReference type="ChEBI" id="CHEBI:456215"/>
    </reaction>
</comment>
<dbReference type="RefSeq" id="WP_349227713.1">
    <property type="nucleotide sequence ID" value="NZ_JBBNOP010000009.1"/>
</dbReference>
<dbReference type="InterPro" id="IPR001792">
    <property type="entry name" value="Acylphosphatase-like_dom"/>
</dbReference>
<comment type="pathway">
    <text evidence="1">Protein modification; [NiFe] hydrogenase maturation.</text>
</comment>
<feature type="active site" evidence="8">
    <location>
        <position position="37"/>
    </location>
</feature>
<dbReference type="InterPro" id="IPR011125">
    <property type="entry name" value="Znf_HypF"/>
</dbReference>
<dbReference type="Pfam" id="PF17788">
    <property type="entry name" value="HypF_C"/>
    <property type="match status" value="1"/>
</dbReference>
<dbReference type="Gene3D" id="3.30.110.120">
    <property type="match status" value="1"/>
</dbReference>
<dbReference type="Gene3D" id="3.90.870.50">
    <property type="match status" value="1"/>
</dbReference>
<keyword evidence="6" id="KW-0862">Zinc</keyword>
<dbReference type="InterPro" id="IPR004421">
    <property type="entry name" value="Carbamoyltransferase_HypF"/>
</dbReference>
<dbReference type="Pfam" id="PF00708">
    <property type="entry name" value="Acylphosphatase"/>
    <property type="match status" value="1"/>
</dbReference>
<feature type="domain" description="YrdC-like" evidence="11">
    <location>
        <begin position="241"/>
        <end position="431"/>
    </location>
</feature>
<evidence type="ECO:0000256" key="3">
    <source>
        <dbReference type="ARBA" id="ARBA00022598"/>
    </source>
</evidence>
<feature type="active site" evidence="8">
    <location>
        <position position="19"/>
    </location>
</feature>
<keyword evidence="8" id="KW-0378">Hydrolase</keyword>
<evidence type="ECO:0000256" key="1">
    <source>
        <dbReference type="ARBA" id="ARBA00004711"/>
    </source>
</evidence>
<gene>
    <name evidence="12" type="ORF">AAA083_11170</name>
</gene>
<dbReference type="PANTHER" id="PTHR42959">
    <property type="entry name" value="CARBAMOYLTRANSFERASE"/>
    <property type="match status" value="1"/>
</dbReference>
<evidence type="ECO:0000313" key="13">
    <source>
        <dbReference type="Proteomes" id="UP001487305"/>
    </source>
</evidence>
<evidence type="ECO:0000256" key="6">
    <source>
        <dbReference type="ARBA" id="ARBA00022833"/>
    </source>
</evidence>
<evidence type="ECO:0000256" key="9">
    <source>
        <dbReference type="SAM" id="MobiDB-lite"/>
    </source>
</evidence>
<keyword evidence="3" id="KW-0436">Ligase</keyword>
<comment type="catalytic activity">
    <reaction evidence="8">
        <text>an acyl phosphate + H2O = a carboxylate + phosphate + H(+)</text>
        <dbReference type="Rhea" id="RHEA:14965"/>
        <dbReference type="ChEBI" id="CHEBI:15377"/>
        <dbReference type="ChEBI" id="CHEBI:15378"/>
        <dbReference type="ChEBI" id="CHEBI:29067"/>
        <dbReference type="ChEBI" id="CHEBI:43474"/>
        <dbReference type="ChEBI" id="CHEBI:59918"/>
        <dbReference type="EC" id="3.6.1.7"/>
    </reaction>
</comment>
<dbReference type="Proteomes" id="UP001487305">
    <property type="component" value="Unassembled WGS sequence"/>
</dbReference>
<dbReference type="InterPro" id="IPR017968">
    <property type="entry name" value="Acylphosphatase_CS"/>
</dbReference>
<dbReference type="SUPFAM" id="SSF54975">
    <property type="entry name" value="Acylphosphatase/BLUF domain-like"/>
    <property type="match status" value="1"/>
</dbReference>
<dbReference type="Pfam" id="PF22521">
    <property type="entry name" value="HypF_C_2"/>
    <property type="match status" value="1"/>
</dbReference>
<evidence type="ECO:0000256" key="2">
    <source>
        <dbReference type="ARBA" id="ARBA00008097"/>
    </source>
</evidence>
<name>A0ABV1JEM6_9ACTN</name>
<dbReference type="InterPro" id="IPR051060">
    <property type="entry name" value="Carbamoyltrans_HypF-like"/>
</dbReference>
<keyword evidence="13" id="KW-1185">Reference proteome</keyword>
<dbReference type="PROSITE" id="PS51160">
    <property type="entry name" value="ACYLPHOSPHATASE_3"/>
    <property type="match status" value="1"/>
</dbReference>
<dbReference type="InterPro" id="IPR017945">
    <property type="entry name" value="DHBP_synth_RibB-like_a/b_dom"/>
</dbReference>